<comment type="caution">
    <text evidence="12">The sequence shown here is derived from an EMBL/GenBank/DDBJ whole genome shotgun (WGS) entry which is preliminary data.</text>
</comment>
<comment type="similarity">
    <text evidence="1 11">Belongs to the short-chain dehydrogenases/reductases (SDR) family.</text>
</comment>
<keyword evidence="2" id="KW-0560">Oxidoreductase</keyword>
<gene>
    <name evidence="12" type="ORF">B273_1261</name>
</gene>
<name>K6G5X1_9GAMM</name>
<evidence type="ECO:0000256" key="2">
    <source>
        <dbReference type="ARBA" id="ARBA00023002"/>
    </source>
</evidence>
<dbReference type="InterPro" id="IPR020904">
    <property type="entry name" value="Sc_DH/Rdtase_CS"/>
</dbReference>
<evidence type="ECO:0000256" key="7">
    <source>
        <dbReference type="ARBA" id="ARBA00044271"/>
    </source>
</evidence>
<evidence type="ECO:0000256" key="4">
    <source>
        <dbReference type="ARBA" id="ARBA00044050"/>
    </source>
</evidence>
<dbReference type="AlphaFoldDB" id="K6G5X1"/>
<evidence type="ECO:0000256" key="5">
    <source>
        <dbReference type="ARBA" id="ARBA00044059"/>
    </source>
</evidence>
<dbReference type="PANTHER" id="PTHR43086">
    <property type="entry name" value="VERY-LONG-CHAIN 3-OXOOACYL-COA REDUCTASE"/>
    <property type="match status" value="1"/>
</dbReference>
<dbReference type="STRING" id="1208365.B273_1261"/>
<evidence type="ECO:0000256" key="8">
    <source>
        <dbReference type="ARBA" id="ARBA00044349"/>
    </source>
</evidence>
<protein>
    <recommendedName>
        <fullName evidence="6">NADP-dependent 3-hydroxy acid dehydrogenase YdfG</fullName>
        <ecNumber evidence="4">1.1.1.298</ecNumber>
        <ecNumber evidence="5">1.1.1.381</ecNumber>
    </recommendedName>
    <alternativeName>
        <fullName evidence="8">L-allo-threonine dehydrogenase</fullName>
    </alternativeName>
    <alternativeName>
        <fullName evidence="7">Malonic semialdehyde reductase</fullName>
    </alternativeName>
</protein>
<evidence type="ECO:0000256" key="9">
    <source>
        <dbReference type="ARBA" id="ARBA00045650"/>
    </source>
</evidence>
<dbReference type="InterPro" id="IPR036291">
    <property type="entry name" value="NAD(P)-bd_dom_sf"/>
</dbReference>
<evidence type="ECO:0000313" key="12">
    <source>
        <dbReference type="EMBL" id="EKO36544.1"/>
    </source>
</evidence>
<dbReference type="EC" id="1.1.1.298" evidence="4"/>
<dbReference type="GO" id="GO:0035527">
    <property type="term" value="F:3-hydroxypropionate dehydrogenase (NADP+) activity"/>
    <property type="evidence" value="ECO:0007669"/>
    <property type="project" value="UniProtKB-EC"/>
</dbReference>
<evidence type="ECO:0000256" key="11">
    <source>
        <dbReference type="RuleBase" id="RU000363"/>
    </source>
</evidence>
<dbReference type="PRINTS" id="PR00081">
    <property type="entry name" value="GDHRDH"/>
</dbReference>
<dbReference type="Gene3D" id="3.40.50.720">
    <property type="entry name" value="NAD(P)-binding Rossmann-like Domain"/>
    <property type="match status" value="1"/>
</dbReference>
<evidence type="ECO:0000256" key="10">
    <source>
        <dbReference type="ARBA" id="ARBA00047274"/>
    </source>
</evidence>
<evidence type="ECO:0000313" key="13">
    <source>
        <dbReference type="Proteomes" id="UP000010310"/>
    </source>
</evidence>
<accession>K6G5X1</accession>
<proteinExistence type="inferred from homology"/>
<dbReference type="EMBL" id="AMWX01000008">
    <property type="protein sequence ID" value="EKO36544.1"/>
    <property type="molecule type" value="Genomic_DNA"/>
</dbReference>
<evidence type="ECO:0000256" key="3">
    <source>
        <dbReference type="ARBA" id="ARBA00043812"/>
    </source>
</evidence>
<comment type="function">
    <text evidence="9">NADP-dependent dehydrogenase with broad substrate specificity acting on 3-hydroxy acids. Catalyzes the NADP-dependent oxidation of L-allo-threonine to L-2-amino-3-keto-butyrate, which is spontaneously decarboxylated into aminoacetone. Also acts on D-threonine, L-serine, D-serine, D-3-hydroxyisobutyrate, L-3-hydroxyisobutyrate, D-glycerate and L-glycerate. Able to catalyze the reduction of the malonic semialdehyde to 3-hydroxypropionic acid. YdfG is apparently supplementing RutE, the presumed malonic semialdehyde reductase involved in pyrimidine degradation since both are able to detoxify malonic semialdehyde.</text>
</comment>
<dbReference type="EC" id="1.1.1.381" evidence="5"/>
<dbReference type="Pfam" id="PF00106">
    <property type="entry name" value="adh_short"/>
    <property type="match status" value="1"/>
</dbReference>
<dbReference type="Proteomes" id="UP000010310">
    <property type="component" value="Unassembled WGS sequence"/>
</dbReference>
<dbReference type="PIRSF" id="PIRSF000126">
    <property type="entry name" value="11-beta-HSD1"/>
    <property type="match status" value="1"/>
</dbReference>
<dbReference type="PROSITE" id="PS00061">
    <property type="entry name" value="ADH_SHORT"/>
    <property type="match status" value="1"/>
</dbReference>
<dbReference type="InterPro" id="IPR002347">
    <property type="entry name" value="SDR_fam"/>
</dbReference>
<keyword evidence="13" id="KW-1185">Reference proteome</keyword>
<reference evidence="12 13" key="1">
    <citation type="submission" date="2012-09" db="EMBL/GenBank/DDBJ databases">
        <authorList>
            <person name="Dupont C.L."/>
            <person name="Rusch D.B."/>
            <person name="Lombardo M.-J."/>
            <person name="Novotny M."/>
            <person name="Yee-Greenbaum J."/>
            <person name="Laskin R."/>
        </authorList>
    </citation>
    <scope>NUCLEOTIDE SEQUENCE [LARGE SCALE GENOMIC DNA]</scope>
    <source>
        <strain evidence="12">SAR86E</strain>
    </source>
</reference>
<dbReference type="PANTHER" id="PTHR43086:SF3">
    <property type="entry name" value="NADP-DEPENDENT 3-HYDROXY ACID DEHYDROGENASE YDFG"/>
    <property type="match status" value="1"/>
</dbReference>
<sequence>MSTSTNKVALVTGASDGIGAEFVQILAGRGYDLILVARRKEKLDQLAVKLSDEFGVNCTVMAADLSEPKAAQNLFQRVEDSGLKVNFLINNAGLLHNGFFTKLSLEAQEKMIQVNVMALTALTHLYADNMSANGGGHILNVASLAGWMAIPNQNVYAASKAYVVSFSQALSNEMIAANSGVKVTALCPGYTATKMMDNPDQGATLRIPSGMMMSAKDVAEIGIKACFAGKDIVVPGLANKFTTIITRLFSKSLITKIFGSFYRKNMD</sequence>
<evidence type="ECO:0000256" key="6">
    <source>
        <dbReference type="ARBA" id="ARBA00044065"/>
    </source>
</evidence>
<organism evidence="12 13">
    <name type="scientific">SAR86 cluster bacterium SAR86E</name>
    <dbReference type="NCBI Taxonomy" id="1208365"/>
    <lineage>
        <taxon>Bacteria</taxon>
        <taxon>Pseudomonadati</taxon>
        <taxon>Pseudomonadota</taxon>
        <taxon>Gammaproteobacteria</taxon>
        <taxon>SAR86 cluster</taxon>
    </lineage>
</organism>
<comment type="catalytic activity">
    <reaction evidence="3">
        <text>L-allo-threonine + NADP(+) = aminoacetone + CO2 + NADPH</text>
        <dbReference type="Rhea" id="RHEA:43524"/>
        <dbReference type="ChEBI" id="CHEBI:16526"/>
        <dbReference type="ChEBI" id="CHEBI:57783"/>
        <dbReference type="ChEBI" id="CHEBI:58320"/>
        <dbReference type="ChEBI" id="CHEBI:58349"/>
        <dbReference type="ChEBI" id="CHEBI:58585"/>
        <dbReference type="EC" id="1.1.1.381"/>
    </reaction>
</comment>
<evidence type="ECO:0000256" key="1">
    <source>
        <dbReference type="ARBA" id="ARBA00006484"/>
    </source>
</evidence>
<dbReference type="SUPFAM" id="SSF51735">
    <property type="entry name" value="NAD(P)-binding Rossmann-fold domains"/>
    <property type="match status" value="1"/>
</dbReference>
<dbReference type="CDD" id="cd05233">
    <property type="entry name" value="SDR_c"/>
    <property type="match status" value="1"/>
</dbReference>
<dbReference type="PRINTS" id="PR00080">
    <property type="entry name" value="SDRFAMILY"/>
</dbReference>
<comment type="catalytic activity">
    <reaction evidence="10">
        <text>3-hydroxypropanoate + NADP(+) = 3-oxopropanoate + NADPH + H(+)</text>
        <dbReference type="Rhea" id="RHEA:26438"/>
        <dbReference type="ChEBI" id="CHEBI:15378"/>
        <dbReference type="ChEBI" id="CHEBI:16510"/>
        <dbReference type="ChEBI" id="CHEBI:33190"/>
        <dbReference type="ChEBI" id="CHEBI:57783"/>
        <dbReference type="ChEBI" id="CHEBI:58349"/>
        <dbReference type="EC" id="1.1.1.298"/>
    </reaction>
</comment>